<keyword evidence="1" id="KW-0732">Signal</keyword>
<sequence length="93" mass="10399">MVSGVVLGAVVGALLTEVIDKLREAYRCKGNCKKLESTLHSVKAHMEKIADRGSDTSRTWLEDLKGLLKKDEQIIDKYCIIKKQTLISSAFVY</sequence>
<gene>
    <name evidence="3" type="ORF">KC19_VG056200</name>
</gene>
<organism evidence="3 4">
    <name type="scientific">Ceratodon purpureus</name>
    <name type="common">Fire moss</name>
    <name type="synonym">Dicranum purpureum</name>
    <dbReference type="NCBI Taxonomy" id="3225"/>
    <lineage>
        <taxon>Eukaryota</taxon>
        <taxon>Viridiplantae</taxon>
        <taxon>Streptophyta</taxon>
        <taxon>Embryophyta</taxon>
        <taxon>Bryophyta</taxon>
        <taxon>Bryophytina</taxon>
        <taxon>Bryopsida</taxon>
        <taxon>Dicranidae</taxon>
        <taxon>Pseudoditrichales</taxon>
        <taxon>Ditrichaceae</taxon>
        <taxon>Ceratodon</taxon>
    </lineage>
</organism>
<dbReference type="GO" id="GO:0006952">
    <property type="term" value="P:defense response"/>
    <property type="evidence" value="ECO:0007669"/>
    <property type="project" value="UniProtKB-KW"/>
</dbReference>
<dbReference type="Gene3D" id="1.20.5.4130">
    <property type="match status" value="1"/>
</dbReference>
<feature type="signal peptide" evidence="1">
    <location>
        <begin position="1"/>
        <end position="16"/>
    </location>
</feature>
<reference evidence="3" key="1">
    <citation type="submission" date="2020-06" db="EMBL/GenBank/DDBJ databases">
        <title>WGS assembly of Ceratodon purpureus strain R40.</title>
        <authorList>
            <person name="Carey S.B."/>
            <person name="Jenkins J."/>
            <person name="Shu S."/>
            <person name="Lovell J.T."/>
            <person name="Sreedasyam A."/>
            <person name="Maumus F."/>
            <person name="Tiley G.P."/>
            <person name="Fernandez-Pozo N."/>
            <person name="Barry K."/>
            <person name="Chen C."/>
            <person name="Wang M."/>
            <person name="Lipzen A."/>
            <person name="Daum C."/>
            <person name="Saski C.A."/>
            <person name="Payton A.C."/>
            <person name="Mcbreen J.C."/>
            <person name="Conrad R.E."/>
            <person name="Kollar L.M."/>
            <person name="Olsson S."/>
            <person name="Huttunen S."/>
            <person name="Landis J.B."/>
            <person name="Wickett N.J."/>
            <person name="Johnson M.G."/>
            <person name="Rensing S.A."/>
            <person name="Grimwood J."/>
            <person name="Schmutz J."/>
            <person name="Mcdaniel S.F."/>
        </authorList>
    </citation>
    <scope>NUCLEOTIDE SEQUENCE</scope>
    <source>
        <strain evidence="3">R40</strain>
    </source>
</reference>
<proteinExistence type="predicted"/>
<dbReference type="Proteomes" id="UP000822688">
    <property type="component" value="Chromosome V"/>
</dbReference>
<evidence type="ECO:0000313" key="4">
    <source>
        <dbReference type="Proteomes" id="UP000822688"/>
    </source>
</evidence>
<comment type="caution">
    <text evidence="3">The sequence shown here is derived from an EMBL/GenBank/DDBJ whole genome shotgun (WGS) entry which is preliminary data.</text>
</comment>
<evidence type="ECO:0000259" key="2">
    <source>
        <dbReference type="Pfam" id="PF05659"/>
    </source>
</evidence>
<feature type="chain" id="PRO_5035809749" description="RPW8 domain-containing protein" evidence="1">
    <location>
        <begin position="17"/>
        <end position="93"/>
    </location>
</feature>
<dbReference type="GO" id="GO:0000166">
    <property type="term" value="F:nucleotide binding"/>
    <property type="evidence" value="ECO:0007669"/>
    <property type="project" value="UniProtKB-KW"/>
</dbReference>
<feature type="domain" description="RPW8" evidence="2">
    <location>
        <begin position="2"/>
        <end position="86"/>
    </location>
</feature>
<dbReference type="Pfam" id="PF05659">
    <property type="entry name" value="RPW8"/>
    <property type="match status" value="1"/>
</dbReference>
<name>A0A8T0HMA8_CERPU</name>
<protein>
    <recommendedName>
        <fullName evidence="2">RPW8 domain-containing protein</fullName>
    </recommendedName>
</protein>
<keyword evidence="4" id="KW-1185">Reference proteome</keyword>
<evidence type="ECO:0000256" key="1">
    <source>
        <dbReference type="SAM" id="SignalP"/>
    </source>
</evidence>
<accession>A0A8T0HMA8</accession>
<evidence type="ECO:0000313" key="3">
    <source>
        <dbReference type="EMBL" id="KAG0571956.1"/>
    </source>
</evidence>
<dbReference type="EMBL" id="CM026426">
    <property type="protein sequence ID" value="KAG0571956.1"/>
    <property type="molecule type" value="Genomic_DNA"/>
</dbReference>
<dbReference type="InterPro" id="IPR008808">
    <property type="entry name" value="Powdery_mildew-R_dom"/>
</dbReference>
<dbReference type="AlphaFoldDB" id="A0A8T0HMA8"/>